<accession>K4KHI8</accession>
<keyword evidence="2" id="KW-1185">Reference proteome</keyword>
<dbReference type="Proteomes" id="UP000000466">
    <property type="component" value="Chromosome"/>
</dbReference>
<protein>
    <recommendedName>
        <fullName evidence="3">3-hydroxylacyl-ACP dehydratase</fullName>
    </recommendedName>
</protein>
<dbReference type="Pfam" id="PF22817">
    <property type="entry name" value="ApeP-like"/>
    <property type="match status" value="1"/>
</dbReference>
<dbReference type="OrthoDB" id="9800188at2"/>
<name>K4KHI8_SIMAS</name>
<dbReference type="EMBL" id="CP003746">
    <property type="protein sequence ID" value="AFU98579.1"/>
    <property type="molecule type" value="Genomic_DNA"/>
</dbReference>
<dbReference type="eggNOG" id="COG4706">
    <property type="taxonomic scope" value="Bacteria"/>
</dbReference>
<organism evidence="1 2">
    <name type="scientific">Simiduia agarivorans (strain DSM 21679 / JCM 13881 / BCRC 17597 / SA1)</name>
    <dbReference type="NCBI Taxonomy" id="1117647"/>
    <lineage>
        <taxon>Bacteria</taxon>
        <taxon>Pseudomonadati</taxon>
        <taxon>Pseudomonadota</taxon>
        <taxon>Gammaproteobacteria</taxon>
        <taxon>Cellvibrionales</taxon>
        <taxon>Cellvibrionaceae</taxon>
        <taxon>Simiduia</taxon>
    </lineage>
</organism>
<dbReference type="Gene3D" id="3.10.129.10">
    <property type="entry name" value="Hotdog Thioesterase"/>
    <property type="match status" value="1"/>
</dbReference>
<sequence length="161" mass="16873">MIRDEMMADIGGTASPWPVLQLVPHDQPMSLLQQVLTVSDKGLVAGVSIESDSPFYESDGVPALVAIEYMAQAVAAYAGHLALSAGGKVELGFLVGTRKYRSNVAFFASGTQLTVCVKPLLKGDNGLSVFDCRVAAEGIEVSANLNVFEPEDPAAFLAAGN</sequence>
<reference evidence="1 2" key="1">
    <citation type="journal article" date="2013" name="Genome Announc.">
        <title>Complete genome sequence of Simiduia agarivorans SA1(T), a marine bacterium able to degrade a variety of polysaccharides.</title>
        <authorList>
            <person name="Lin S.Y."/>
            <person name="Shieh W.Y."/>
            <person name="Chen J.S."/>
            <person name="Tang S.L."/>
        </authorList>
    </citation>
    <scope>NUCLEOTIDE SEQUENCE [LARGE SCALE GENOMIC DNA]</scope>
    <source>
        <strain evidence="2">DSM 21679 / JCM 13881 / BCRC 17597 / SA1</strain>
    </source>
</reference>
<evidence type="ECO:0008006" key="3">
    <source>
        <dbReference type="Google" id="ProtNLM"/>
    </source>
</evidence>
<dbReference type="AlphaFoldDB" id="K4KHI8"/>
<evidence type="ECO:0000313" key="1">
    <source>
        <dbReference type="EMBL" id="AFU98579.1"/>
    </source>
</evidence>
<gene>
    <name evidence="1" type="ordered locus">M5M_06920</name>
</gene>
<dbReference type="HOGENOM" id="CLU_116661_1_0_6"/>
<dbReference type="STRING" id="1117647.M5M_06920"/>
<proteinExistence type="predicted"/>
<dbReference type="PIRSF" id="PIRSF020565">
    <property type="entry name" value="3Ho_Ac_ACP_DH_prd"/>
    <property type="match status" value="1"/>
</dbReference>
<dbReference type="RefSeq" id="WP_015046752.1">
    <property type="nucleotide sequence ID" value="NC_018868.3"/>
</dbReference>
<dbReference type="InterPro" id="IPR029069">
    <property type="entry name" value="HotDog_dom_sf"/>
</dbReference>
<dbReference type="KEGG" id="saga:M5M_06920"/>
<evidence type="ECO:0000313" key="2">
    <source>
        <dbReference type="Proteomes" id="UP000000466"/>
    </source>
</evidence>
<dbReference type="InterPro" id="IPR016776">
    <property type="entry name" value="ApeP-like_dehydratase"/>
</dbReference>
<dbReference type="SUPFAM" id="SSF54637">
    <property type="entry name" value="Thioesterase/thiol ester dehydrase-isomerase"/>
    <property type="match status" value="1"/>
</dbReference>